<feature type="transmembrane region" description="Helical" evidence="6">
    <location>
        <begin position="261"/>
        <end position="283"/>
    </location>
</feature>
<evidence type="ECO:0000256" key="6">
    <source>
        <dbReference type="RuleBase" id="RU363077"/>
    </source>
</evidence>
<reference evidence="9" key="1">
    <citation type="journal article" date="2013" name="Science">
        <title>The Amborella genome and the evolution of flowering plants.</title>
        <authorList>
            <consortium name="Amborella Genome Project"/>
        </authorList>
    </citation>
    <scope>NUCLEOTIDE SEQUENCE [LARGE SCALE GENOMIC DNA]</scope>
</reference>
<keyword evidence="5 6" id="KW-0472">Membrane</keyword>
<protein>
    <recommendedName>
        <fullName evidence="6">WAT1-related protein</fullName>
    </recommendedName>
</protein>
<dbReference type="Proteomes" id="UP000017836">
    <property type="component" value="Unassembled WGS sequence"/>
</dbReference>
<dbReference type="PANTHER" id="PTHR31218">
    <property type="entry name" value="WAT1-RELATED PROTEIN"/>
    <property type="match status" value="1"/>
</dbReference>
<dbReference type="EMBL" id="KI392591">
    <property type="protein sequence ID" value="ERN12974.1"/>
    <property type="molecule type" value="Genomic_DNA"/>
</dbReference>
<evidence type="ECO:0000256" key="5">
    <source>
        <dbReference type="ARBA" id="ARBA00023136"/>
    </source>
</evidence>
<name>W1PY43_AMBTC</name>
<dbReference type="InterPro" id="IPR037185">
    <property type="entry name" value="EmrE-like"/>
</dbReference>
<evidence type="ECO:0000313" key="8">
    <source>
        <dbReference type="EMBL" id="ERN12974.1"/>
    </source>
</evidence>
<gene>
    <name evidence="8" type="ORF">AMTR_s00040p00037300</name>
</gene>
<keyword evidence="9" id="KW-1185">Reference proteome</keyword>
<evidence type="ECO:0000259" key="7">
    <source>
        <dbReference type="Pfam" id="PF00892"/>
    </source>
</evidence>
<feature type="transmembrane region" description="Helical" evidence="6">
    <location>
        <begin position="145"/>
        <end position="163"/>
    </location>
</feature>
<sequence length="359" mass="39634">MEEGSKTSNGFCRVGRSKPVMAMVMVAFSSAGMVLMSQFALNHGMNNFVLVTYRHAFATLVLFPTAFILERKDDRPKLTMAIFCYLFLSALLGITMGLNLYYLGMNRTSATFACSFNNLVPALTFFMASVFRVERVRINGAEHRAKIAGTAICIAGAMILTLYKGCRVKLWVTHDTSNNSKDLMKASRDSLDWTIGGIMLMASSLCWSAWYIIQARISEKYPASFSTTAWTCFLGALQSAAVTLIFDHDFSAWKLGLDMNLLTVIYSGLVPSGIGFCIVFWCIRKRGPCFVTVFSPLIQIIVAILSPMILAEHLHLGSILGAVLIIGGLYAFVWGQSKQLLDQPDQCTVQDIEPGEPRS</sequence>
<keyword evidence="4 6" id="KW-1133">Transmembrane helix</keyword>
<evidence type="ECO:0000256" key="4">
    <source>
        <dbReference type="ARBA" id="ARBA00022989"/>
    </source>
</evidence>
<organism evidence="8 9">
    <name type="scientific">Amborella trichopoda</name>
    <dbReference type="NCBI Taxonomy" id="13333"/>
    <lineage>
        <taxon>Eukaryota</taxon>
        <taxon>Viridiplantae</taxon>
        <taxon>Streptophyta</taxon>
        <taxon>Embryophyta</taxon>
        <taxon>Tracheophyta</taxon>
        <taxon>Spermatophyta</taxon>
        <taxon>Magnoliopsida</taxon>
        <taxon>Amborellales</taxon>
        <taxon>Amborellaceae</taxon>
        <taxon>Amborella</taxon>
    </lineage>
</organism>
<evidence type="ECO:0000313" key="9">
    <source>
        <dbReference type="Proteomes" id="UP000017836"/>
    </source>
</evidence>
<feature type="domain" description="EamA" evidence="7">
    <location>
        <begin position="195"/>
        <end position="332"/>
    </location>
</feature>
<dbReference type="eggNOG" id="ENOG502QRHH">
    <property type="taxonomic scope" value="Eukaryota"/>
</dbReference>
<dbReference type="HOGENOM" id="CLU_025359_1_1_1"/>
<dbReference type="Gramene" id="ERN12974">
    <property type="protein sequence ID" value="ERN12974"/>
    <property type="gene ID" value="AMTR_s00040p00037300"/>
</dbReference>
<evidence type="ECO:0000256" key="1">
    <source>
        <dbReference type="ARBA" id="ARBA00004141"/>
    </source>
</evidence>
<dbReference type="InterPro" id="IPR000620">
    <property type="entry name" value="EamA_dom"/>
</dbReference>
<feature type="transmembrane region" description="Helical" evidence="6">
    <location>
        <begin position="225"/>
        <end position="246"/>
    </location>
</feature>
<feature type="transmembrane region" description="Helical" evidence="6">
    <location>
        <begin position="110"/>
        <end position="133"/>
    </location>
</feature>
<feature type="transmembrane region" description="Helical" evidence="6">
    <location>
        <begin position="290"/>
        <end position="310"/>
    </location>
</feature>
<feature type="transmembrane region" description="Helical" evidence="6">
    <location>
        <begin position="53"/>
        <end position="70"/>
    </location>
</feature>
<feature type="transmembrane region" description="Helical" evidence="6">
    <location>
        <begin position="193"/>
        <end position="213"/>
    </location>
</feature>
<comment type="similarity">
    <text evidence="2 6">Belongs to the drug/metabolite transporter (DMT) superfamily. Plant drug/metabolite exporter (P-DME) (TC 2.A.7.4) family.</text>
</comment>
<evidence type="ECO:0000256" key="2">
    <source>
        <dbReference type="ARBA" id="ARBA00007635"/>
    </source>
</evidence>
<dbReference type="SUPFAM" id="SSF103481">
    <property type="entry name" value="Multidrug resistance efflux transporter EmrE"/>
    <property type="match status" value="2"/>
</dbReference>
<dbReference type="Pfam" id="PF00892">
    <property type="entry name" value="EamA"/>
    <property type="match status" value="2"/>
</dbReference>
<dbReference type="GO" id="GO:0005886">
    <property type="term" value="C:plasma membrane"/>
    <property type="evidence" value="ECO:0000318"/>
    <property type="project" value="GO_Central"/>
</dbReference>
<comment type="subcellular location">
    <subcellularLocation>
        <location evidence="1 6">Membrane</location>
        <topology evidence="1 6">Multi-pass membrane protein</topology>
    </subcellularLocation>
</comment>
<feature type="transmembrane region" description="Helical" evidence="6">
    <location>
        <begin position="82"/>
        <end position="104"/>
    </location>
</feature>
<evidence type="ECO:0000256" key="3">
    <source>
        <dbReference type="ARBA" id="ARBA00022692"/>
    </source>
</evidence>
<dbReference type="OMA" id="KCCSRNS"/>
<dbReference type="InterPro" id="IPR030184">
    <property type="entry name" value="WAT1-related"/>
</dbReference>
<proteinExistence type="inferred from homology"/>
<dbReference type="GO" id="GO:0022857">
    <property type="term" value="F:transmembrane transporter activity"/>
    <property type="evidence" value="ECO:0007669"/>
    <property type="project" value="InterPro"/>
</dbReference>
<feature type="domain" description="EamA" evidence="7">
    <location>
        <begin position="20"/>
        <end position="161"/>
    </location>
</feature>
<feature type="transmembrane region" description="Helical" evidence="6">
    <location>
        <begin position="20"/>
        <end position="41"/>
    </location>
</feature>
<dbReference type="AlphaFoldDB" id="W1PY43"/>
<keyword evidence="3 6" id="KW-0812">Transmembrane</keyword>
<feature type="transmembrane region" description="Helical" evidence="6">
    <location>
        <begin position="316"/>
        <end position="334"/>
    </location>
</feature>
<accession>W1PY43</accession>